<dbReference type="SUPFAM" id="SSF46596">
    <property type="entry name" value="Eukaryotic DNA topoisomerase I, dispensable insert domain"/>
    <property type="match status" value="1"/>
</dbReference>
<dbReference type="InterPro" id="IPR008336">
    <property type="entry name" value="TopoI_DNA-bd_euk"/>
</dbReference>
<dbReference type="GO" id="GO:0007059">
    <property type="term" value="P:chromosome segregation"/>
    <property type="evidence" value="ECO:0007669"/>
    <property type="project" value="TreeGrafter"/>
</dbReference>
<reference evidence="12" key="4">
    <citation type="submission" date="2025-08" db="UniProtKB">
        <authorList>
            <consortium name="Ensembl"/>
        </authorList>
    </citation>
    <scope>IDENTIFICATION</scope>
</reference>
<proteinExistence type="inferred from homology"/>
<dbReference type="InterPro" id="IPR048045">
    <property type="entry name" value="Topoisomer_I_DNA-bd"/>
</dbReference>
<dbReference type="SMART" id="SM00435">
    <property type="entry name" value="TOPEUc"/>
    <property type="match status" value="1"/>
</dbReference>
<evidence type="ECO:0000256" key="9">
    <source>
        <dbReference type="RuleBase" id="RU365101"/>
    </source>
</evidence>
<dbReference type="InterPro" id="IPR013499">
    <property type="entry name" value="TopoI_euk"/>
</dbReference>
<dbReference type="CDD" id="cd03488">
    <property type="entry name" value="Topoisomer_IB_N_htopoI_like"/>
    <property type="match status" value="1"/>
</dbReference>
<dbReference type="FunFam" id="1.10.132.10:FF:000001">
    <property type="entry name" value="DNA topoisomerase I"/>
    <property type="match status" value="1"/>
</dbReference>
<dbReference type="Pfam" id="PF02919">
    <property type="entry name" value="Topoisom_I_N"/>
    <property type="match status" value="1"/>
</dbReference>
<dbReference type="InterPro" id="IPR036202">
    <property type="entry name" value="TopoI_DNA-bd_euk_N_sf"/>
</dbReference>
<dbReference type="Gene3D" id="1.10.10.41">
    <property type="entry name" value="Yeast DNA topoisomerase - domain 1"/>
    <property type="match status" value="1"/>
</dbReference>
<dbReference type="InterPro" id="IPR013034">
    <property type="entry name" value="DNA_topo_DNA_db_N_dom1"/>
</dbReference>
<dbReference type="STRING" id="7868.ENSCMIP00000027673"/>
<dbReference type="FunFam" id="3.90.15.10:FF:000001">
    <property type="entry name" value="DNA topoisomerase I"/>
    <property type="match status" value="1"/>
</dbReference>
<dbReference type="PANTHER" id="PTHR10290">
    <property type="entry name" value="DNA TOPOISOMERASE I"/>
    <property type="match status" value="1"/>
</dbReference>
<evidence type="ECO:0000256" key="6">
    <source>
        <dbReference type="ARBA" id="ARBA00023235"/>
    </source>
</evidence>
<dbReference type="Pfam" id="PF14370">
    <property type="entry name" value="Topo_C_assoc"/>
    <property type="match status" value="1"/>
</dbReference>
<feature type="active site" description="O-(3'-phospho-DNA)-tyrosine intermediate" evidence="8">
    <location>
        <position position="567"/>
    </location>
</feature>
<dbReference type="InterPro" id="IPR001631">
    <property type="entry name" value="TopoI"/>
</dbReference>
<dbReference type="Gene3D" id="3.90.15.10">
    <property type="entry name" value="Topoisomerase I, Chain A, domain 3"/>
    <property type="match status" value="1"/>
</dbReference>
<evidence type="ECO:0000313" key="12">
    <source>
        <dbReference type="Ensembl" id="ENSCMIP00000027673.1"/>
    </source>
</evidence>
<dbReference type="AlphaFoldDB" id="A0A4W3IMA8"/>
<evidence type="ECO:0000259" key="11">
    <source>
        <dbReference type="SMART" id="SM00435"/>
    </source>
</evidence>
<evidence type="ECO:0000256" key="1">
    <source>
        <dbReference type="ARBA" id="ARBA00000213"/>
    </source>
</evidence>
<dbReference type="Pfam" id="PF01028">
    <property type="entry name" value="Topoisom_I"/>
    <property type="match status" value="1"/>
</dbReference>
<dbReference type="InterPro" id="IPR018521">
    <property type="entry name" value="TopoIB_AS"/>
</dbReference>
<reference evidence="13" key="2">
    <citation type="journal article" date="2007" name="PLoS Biol.">
        <title>Survey sequencing and comparative analysis of the elephant shark (Callorhinchus milii) genome.</title>
        <authorList>
            <person name="Venkatesh B."/>
            <person name="Kirkness E.F."/>
            <person name="Loh Y.H."/>
            <person name="Halpern A.L."/>
            <person name="Lee A.P."/>
            <person name="Johnson J."/>
            <person name="Dandona N."/>
            <person name="Viswanathan L.D."/>
            <person name="Tay A."/>
            <person name="Venter J.C."/>
            <person name="Strausberg R.L."/>
            <person name="Brenner S."/>
        </authorList>
    </citation>
    <scope>NUCLEOTIDE SEQUENCE [LARGE SCALE GENOMIC DNA]</scope>
</reference>
<dbReference type="Ensembl" id="ENSCMIT00000028113.1">
    <property type="protein sequence ID" value="ENSCMIP00000027673.1"/>
    <property type="gene ID" value="ENSCMIG00000012030.1"/>
</dbReference>
<dbReference type="Gene3D" id="1.10.132.10">
    <property type="match status" value="1"/>
</dbReference>
<gene>
    <name evidence="12" type="primary">LOC103191122</name>
</gene>
<dbReference type="InterPro" id="IPR011010">
    <property type="entry name" value="DNA_brk_join_enz"/>
</dbReference>
<sequence>MYCVRGQGDKRPAFEQAGELDLGRTCNSSFLCSSQHFMCYDRTTTKLHLFCVGRTWEEEHYEDGVKWRFLEHKGPLFAPEYEPLTDNVRFHYNGQPMKLSANAEEVATFFGKMLDHEYTTNAIFRANFFTDWREVMTSAERKLITNLNKCDFQEIHTYFTEKTEAKRVQSKEDLKMEQEAIAQEYGYCTMDGHRERIANYKIEPPGLFRGRGSHPKMGKLKNRIQPEDVIINCSRDSKIPVPPTGHNWKEVRFDNKVTWLASWTENVQGAMKYIMLNPSSKLKGEKDWQKFEIARRLKGCVDDIRAKYSADLKSREMKSRQRAVALYFIDKLALRAGNEKEEGETADTVGCCSLRVEHIKLHNKLNGQACVVEFDFLGKDSIRYYNKVLVKKQVFKNLKHFMQNKDPSDDVFDRLNTHNLNKHLQELMEGLTAKVFRTYNASITLQHQLEQLTDSEGSEAEKLLSYNRANRAVAVLCNHQRTAPKSFDQSMKKIQAKIEAKKEQIDLTKSELKSAKMYHKVKKDKKVVEKKKKMVQKLEEQLTKLEVQATDREENKQIALGTSKLNYLDPRITVAWCKKYDVPIEKVYNKTQREKFAWAIDMTEEDFVF</sequence>
<comment type="subcellular location">
    <subcellularLocation>
        <location evidence="2">Nucleus</location>
    </subcellularLocation>
</comment>
<keyword evidence="10" id="KW-0175">Coiled coil</keyword>
<dbReference type="Proteomes" id="UP000314986">
    <property type="component" value="Unassembled WGS sequence"/>
</dbReference>
<dbReference type="InterPro" id="IPR025834">
    <property type="entry name" value="TopoI_C_dom"/>
</dbReference>
<dbReference type="EC" id="5.6.2.1" evidence="9"/>
<dbReference type="FunFam" id="2.170.11.10:FF:000001">
    <property type="entry name" value="DNA topoisomerase I"/>
    <property type="match status" value="1"/>
</dbReference>
<name>A0A4W3IMA8_CALMI</name>
<dbReference type="SUPFAM" id="SSF56741">
    <property type="entry name" value="Eukaryotic DNA topoisomerase I, N-terminal DNA-binding fragment"/>
    <property type="match status" value="1"/>
</dbReference>
<accession>A0A4W3IMA8</accession>
<evidence type="ECO:0000256" key="10">
    <source>
        <dbReference type="SAM" id="Coils"/>
    </source>
</evidence>
<dbReference type="GO" id="GO:0006260">
    <property type="term" value="P:DNA replication"/>
    <property type="evidence" value="ECO:0007669"/>
    <property type="project" value="TreeGrafter"/>
</dbReference>
<dbReference type="InterPro" id="IPR013500">
    <property type="entry name" value="TopoI_cat_euk"/>
</dbReference>
<keyword evidence="7" id="KW-0539">Nucleus</keyword>
<feature type="coiled-coil region" evidence="10">
    <location>
        <begin position="491"/>
        <end position="555"/>
    </location>
</feature>
<dbReference type="GO" id="GO:0003677">
    <property type="term" value="F:DNA binding"/>
    <property type="evidence" value="ECO:0007669"/>
    <property type="project" value="UniProtKB-UniRule"/>
</dbReference>
<keyword evidence="5 8" id="KW-0238">DNA-binding</keyword>
<evidence type="ECO:0000256" key="8">
    <source>
        <dbReference type="PROSITE-ProRule" id="PRU01382"/>
    </source>
</evidence>
<protein>
    <recommendedName>
        <fullName evidence="9">DNA topoisomerase I</fullName>
        <ecNumber evidence="9">5.6.2.1</ecNumber>
    </recommendedName>
    <alternativeName>
        <fullName evidence="9">DNA topoisomerase 1</fullName>
    </alternativeName>
</protein>
<dbReference type="OMA" id="NWWEQEN"/>
<feature type="domain" description="DNA topoisomerase I eukaryotic-type" evidence="11">
    <location>
        <begin position="207"/>
        <end position="581"/>
    </location>
</feature>
<dbReference type="GeneTree" id="ENSGT00940000155006"/>
<dbReference type="InterPro" id="IPR014727">
    <property type="entry name" value="TopoI_cat_a/b-sub_euk"/>
</dbReference>
<dbReference type="CDD" id="cd00659">
    <property type="entry name" value="Topo_IB_C"/>
    <property type="match status" value="1"/>
</dbReference>
<keyword evidence="13" id="KW-1185">Reference proteome</keyword>
<dbReference type="InterPro" id="IPR013030">
    <property type="entry name" value="DNA_topo_DNA_db_N_dom2"/>
</dbReference>
<evidence type="ECO:0000256" key="5">
    <source>
        <dbReference type="ARBA" id="ARBA00023125"/>
    </source>
</evidence>
<dbReference type="Gene3D" id="2.170.11.10">
    <property type="entry name" value="DNA Topoisomerase I, domain 2"/>
    <property type="match status" value="1"/>
</dbReference>
<reference evidence="13" key="1">
    <citation type="journal article" date="2006" name="Science">
        <title>Ancient noncoding elements conserved in the human genome.</title>
        <authorList>
            <person name="Venkatesh B."/>
            <person name="Kirkness E.F."/>
            <person name="Loh Y.H."/>
            <person name="Halpern A.L."/>
            <person name="Lee A.P."/>
            <person name="Johnson J."/>
            <person name="Dandona N."/>
            <person name="Viswanathan L.D."/>
            <person name="Tay A."/>
            <person name="Venter J.C."/>
            <person name="Strausberg R.L."/>
            <person name="Brenner S."/>
        </authorList>
    </citation>
    <scope>NUCLEOTIDE SEQUENCE [LARGE SCALE GENOMIC DNA]</scope>
</reference>
<keyword evidence="6 8" id="KW-0413">Isomerase</keyword>
<dbReference type="PROSITE" id="PS52038">
    <property type="entry name" value="TOPO_IB_2"/>
    <property type="match status" value="1"/>
</dbReference>
<dbReference type="PANTHER" id="PTHR10290:SF1">
    <property type="entry name" value="DNA TOPOISOMERASE I, MITOCHONDRIAL"/>
    <property type="match status" value="1"/>
</dbReference>
<dbReference type="FunFam" id="1.10.10.41:FF:000001">
    <property type="entry name" value="DNA topoisomerase I"/>
    <property type="match status" value="1"/>
</dbReference>
<evidence type="ECO:0000256" key="4">
    <source>
        <dbReference type="ARBA" id="ARBA00023029"/>
    </source>
</evidence>
<keyword evidence="4 8" id="KW-0799">Topoisomerase</keyword>
<dbReference type="GO" id="GO:0005730">
    <property type="term" value="C:nucleolus"/>
    <property type="evidence" value="ECO:0007669"/>
    <property type="project" value="UniProtKB-ARBA"/>
</dbReference>
<comment type="similarity">
    <text evidence="3 8 9">Belongs to the type IB topoisomerase family.</text>
</comment>
<dbReference type="GO" id="GO:0003917">
    <property type="term" value="F:DNA topoisomerase type I (single strand cut, ATP-independent) activity"/>
    <property type="evidence" value="ECO:0007669"/>
    <property type="project" value="UniProtKB-UniRule"/>
</dbReference>
<dbReference type="SUPFAM" id="SSF56349">
    <property type="entry name" value="DNA breaking-rejoining enzymes"/>
    <property type="match status" value="1"/>
</dbReference>
<evidence type="ECO:0000256" key="3">
    <source>
        <dbReference type="ARBA" id="ARBA00006645"/>
    </source>
</evidence>
<dbReference type="PROSITE" id="PS00176">
    <property type="entry name" value="TOPO_IB_1"/>
    <property type="match status" value="1"/>
</dbReference>
<comment type="catalytic activity">
    <reaction evidence="1 8 9">
        <text>ATP-independent breakage of single-stranded DNA, followed by passage and rejoining.</text>
        <dbReference type="EC" id="5.6.2.1"/>
    </reaction>
</comment>
<evidence type="ECO:0000313" key="13">
    <source>
        <dbReference type="Proteomes" id="UP000314986"/>
    </source>
</evidence>
<evidence type="ECO:0000256" key="2">
    <source>
        <dbReference type="ARBA" id="ARBA00004123"/>
    </source>
</evidence>
<evidence type="ECO:0000256" key="7">
    <source>
        <dbReference type="ARBA" id="ARBA00023242"/>
    </source>
</evidence>
<dbReference type="InterPro" id="IPR051062">
    <property type="entry name" value="Topoisomerase_IB"/>
</dbReference>
<organism evidence="12 13">
    <name type="scientific">Callorhinchus milii</name>
    <name type="common">Ghost shark</name>
    <dbReference type="NCBI Taxonomy" id="7868"/>
    <lineage>
        <taxon>Eukaryota</taxon>
        <taxon>Metazoa</taxon>
        <taxon>Chordata</taxon>
        <taxon>Craniata</taxon>
        <taxon>Vertebrata</taxon>
        <taxon>Chondrichthyes</taxon>
        <taxon>Holocephali</taxon>
        <taxon>Chimaeriformes</taxon>
        <taxon>Callorhinchidae</taxon>
        <taxon>Callorhinchus</taxon>
    </lineage>
</organism>
<reference evidence="13" key="3">
    <citation type="journal article" date="2014" name="Nature">
        <title>Elephant shark genome provides unique insights into gnathostome evolution.</title>
        <authorList>
            <consortium name="International Elephant Shark Genome Sequencing Consortium"/>
            <person name="Venkatesh B."/>
            <person name="Lee A.P."/>
            <person name="Ravi V."/>
            <person name="Maurya A.K."/>
            <person name="Lian M.M."/>
            <person name="Swann J.B."/>
            <person name="Ohta Y."/>
            <person name="Flajnik M.F."/>
            <person name="Sutoh Y."/>
            <person name="Kasahara M."/>
            <person name="Hoon S."/>
            <person name="Gangu V."/>
            <person name="Roy S.W."/>
            <person name="Irimia M."/>
            <person name="Korzh V."/>
            <person name="Kondrychyn I."/>
            <person name="Lim Z.W."/>
            <person name="Tay B.H."/>
            <person name="Tohari S."/>
            <person name="Kong K.W."/>
            <person name="Ho S."/>
            <person name="Lorente-Galdos B."/>
            <person name="Quilez J."/>
            <person name="Marques-Bonet T."/>
            <person name="Raney B.J."/>
            <person name="Ingham P.W."/>
            <person name="Tay A."/>
            <person name="Hillier L.W."/>
            <person name="Minx P."/>
            <person name="Boehm T."/>
            <person name="Wilson R.K."/>
            <person name="Brenner S."/>
            <person name="Warren W.C."/>
        </authorList>
    </citation>
    <scope>NUCLEOTIDE SEQUENCE [LARGE SCALE GENOMIC DNA]</scope>
</reference>
<comment type="function">
    <text evidence="9">Releases the supercoiling and torsional tension of DNA introduced during the DNA replication and transcription by transiently cleaving and rejoining one strand of the DNA duplex. Introduces a single-strand break via transesterification at the specific target site 5'-[CT]CCTTp site in duplex DNA. The scissile phosphodiester is attacked by the catalytic tyrosine of the enzyme, resulting in the formation of a DNA-(3'-phosphotyrosyl)-enzyme intermediate and the expulsion of a 5'-OH DNA strand. The free DNA strand then undergoes passage around the unbroken strand thus removing DNA supercoils. Finally, in the religation step, the DNA 5'-OH attacks the covalent intermediate to expel the active-site tyrosine and restore the DNA phosphodiester backbone.</text>
</comment>
<dbReference type="GO" id="GO:0006265">
    <property type="term" value="P:DNA topological change"/>
    <property type="evidence" value="ECO:0007669"/>
    <property type="project" value="UniProtKB-UniRule"/>
</dbReference>
<dbReference type="PRINTS" id="PR00416">
    <property type="entry name" value="EUTPISMRASEI"/>
</dbReference>
<reference evidence="12" key="5">
    <citation type="submission" date="2025-09" db="UniProtKB">
        <authorList>
            <consortium name="Ensembl"/>
        </authorList>
    </citation>
    <scope>IDENTIFICATION</scope>
</reference>
<dbReference type="InterPro" id="IPR014711">
    <property type="entry name" value="TopoI_cat_a-hlx-sub_euk"/>
</dbReference>
<dbReference type="GO" id="GO:0005694">
    <property type="term" value="C:chromosome"/>
    <property type="evidence" value="ECO:0007669"/>
    <property type="project" value="InterPro"/>
</dbReference>
<dbReference type="InParanoid" id="A0A4W3IMA8"/>